<protein>
    <submittedName>
        <fullName evidence="3">Uncharacterized protein</fullName>
    </submittedName>
</protein>
<feature type="chain" id="PRO_5004840824" evidence="2">
    <location>
        <begin position="26"/>
        <end position="208"/>
    </location>
</feature>
<feature type="signal peptide" evidence="2">
    <location>
        <begin position="1"/>
        <end position="25"/>
    </location>
</feature>
<feature type="region of interest" description="Disordered" evidence="1">
    <location>
        <begin position="184"/>
        <end position="208"/>
    </location>
</feature>
<keyword evidence="2" id="KW-0732">Signal</keyword>
<evidence type="ECO:0000313" key="3">
    <source>
        <dbReference type="EMBL" id="ETV74147.1"/>
    </source>
</evidence>
<feature type="region of interest" description="Disordered" evidence="1">
    <location>
        <begin position="118"/>
        <end position="141"/>
    </location>
</feature>
<dbReference type="GeneID" id="20813108"/>
<dbReference type="VEuPathDB" id="FungiDB:H257_11112"/>
<organism evidence="3">
    <name type="scientific">Aphanomyces astaci</name>
    <name type="common">Crayfish plague agent</name>
    <dbReference type="NCBI Taxonomy" id="112090"/>
    <lineage>
        <taxon>Eukaryota</taxon>
        <taxon>Sar</taxon>
        <taxon>Stramenopiles</taxon>
        <taxon>Oomycota</taxon>
        <taxon>Saprolegniomycetes</taxon>
        <taxon>Saprolegniales</taxon>
        <taxon>Verrucalvaceae</taxon>
        <taxon>Aphanomyces</taxon>
    </lineage>
</organism>
<evidence type="ECO:0000256" key="1">
    <source>
        <dbReference type="SAM" id="MobiDB-lite"/>
    </source>
</evidence>
<sequence length="208" mass="23827">MAAMKNLSQLGIKTLLMCFYHCVACVNNRLGGALKQVKALVSKHMFKMYFSRCELECQQYWEAAKVAWSACKVLVARDFARYFEEQWFSGDTANWQADIHPAHGSWFMRNVPSVGHNSRRDIDVQSPTPPTPPLQTSPSPSKKLLRRFRRLMQFALLEGNYFFKVKYCYHLLFALQQQINDVRGMPLPPHPDEASQPRDSLAVAEALG</sequence>
<dbReference type="RefSeq" id="XP_009836253.1">
    <property type="nucleotide sequence ID" value="XM_009837951.1"/>
</dbReference>
<reference evidence="3" key="1">
    <citation type="submission" date="2013-12" db="EMBL/GenBank/DDBJ databases">
        <title>The Genome Sequence of Aphanomyces astaci APO3.</title>
        <authorList>
            <consortium name="The Broad Institute Genomics Platform"/>
            <person name="Russ C."/>
            <person name="Tyler B."/>
            <person name="van West P."/>
            <person name="Dieguez-Uribeondo J."/>
            <person name="Young S.K."/>
            <person name="Zeng Q."/>
            <person name="Gargeya S."/>
            <person name="Fitzgerald M."/>
            <person name="Abouelleil A."/>
            <person name="Alvarado L."/>
            <person name="Chapman S.B."/>
            <person name="Gainer-Dewar J."/>
            <person name="Goldberg J."/>
            <person name="Griggs A."/>
            <person name="Gujja S."/>
            <person name="Hansen M."/>
            <person name="Howarth C."/>
            <person name="Imamovic A."/>
            <person name="Ireland A."/>
            <person name="Larimer J."/>
            <person name="McCowan C."/>
            <person name="Murphy C."/>
            <person name="Pearson M."/>
            <person name="Poon T.W."/>
            <person name="Priest M."/>
            <person name="Roberts A."/>
            <person name="Saif S."/>
            <person name="Shea T."/>
            <person name="Sykes S."/>
            <person name="Wortman J."/>
            <person name="Nusbaum C."/>
            <person name="Birren B."/>
        </authorList>
    </citation>
    <scope>NUCLEOTIDE SEQUENCE [LARGE SCALE GENOMIC DNA]</scope>
    <source>
        <strain evidence="3">APO3</strain>
    </source>
</reference>
<accession>W4G371</accession>
<dbReference type="AlphaFoldDB" id="W4G371"/>
<name>W4G371_APHAT</name>
<proteinExistence type="predicted"/>
<gene>
    <name evidence="3" type="ORF">H257_11112</name>
</gene>
<dbReference type="EMBL" id="KI913145">
    <property type="protein sequence ID" value="ETV74147.1"/>
    <property type="molecule type" value="Genomic_DNA"/>
</dbReference>
<evidence type="ECO:0000256" key="2">
    <source>
        <dbReference type="SAM" id="SignalP"/>
    </source>
</evidence>